<evidence type="ECO:0000256" key="4">
    <source>
        <dbReference type="ARBA" id="ARBA00022840"/>
    </source>
</evidence>
<evidence type="ECO:0000259" key="6">
    <source>
        <dbReference type="PROSITE" id="PS50893"/>
    </source>
</evidence>
<evidence type="ECO:0000256" key="3">
    <source>
        <dbReference type="ARBA" id="ARBA00022741"/>
    </source>
</evidence>
<dbReference type="Pfam" id="PF13732">
    <property type="entry name" value="DrrA1-3_C"/>
    <property type="match status" value="1"/>
</dbReference>
<dbReference type="InterPro" id="IPR025302">
    <property type="entry name" value="DrrA1/2-like_C"/>
</dbReference>
<dbReference type="Gene3D" id="3.40.50.300">
    <property type="entry name" value="P-loop containing nucleotide triphosphate hydrolases"/>
    <property type="match status" value="1"/>
</dbReference>
<dbReference type="GO" id="GO:0005886">
    <property type="term" value="C:plasma membrane"/>
    <property type="evidence" value="ECO:0007669"/>
    <property type="project" value="UniProtKB-SubCell"/>
</dbReference>
<name>A0A1H1NY45_9CELL</name>
<dbReference type="PANTHER" id="PTHR43582">
    <property type="entry name" value="LINEARMYCIN RESISTANCE ATP-BINDING PROTEIN LNRL"/>
    <property type="match status" value="1"/>
</dbReference>
<proteinExistence type="inferred from homology"/>
<dbReference type="SUPFAM" id="SSF52540">
    <property type="entry name" value="P-loop containing nucleoside triphosphate hydrolases"/>
    <property type="match status" value="1"/>
</dbReference>
<sequence length="319" mass="34414">MDGPAIRADGITKRFGDKVALDAVDLEVHAGEIYGFLGPNGAGKSTLTRVLCTLLAPTEGRATVAGHDVDKEPTAVRLRIGVALQEAALDDKQTGVELLRLQGRFYGLTKAETDQRLSDLRRLIDIGDALDQRVATYSGGMRRRLDLAMALVHNPQVLFLDEPTTGLDPVSRVAVWEEVRRLNDELGMTVFLTTQYLEEADELADRVGIIAGGKIVAEGPPAELKRSIGSDLVVVDVEDDHVDGARRTLDAVDGAGEIQVEGTRLTVPVEDGARSLSPIAVALSEASVQVTELALRRPTLDDVFFDVTGQRIVEQEDVS</sequence>
<dbReference type="InterPro" id="IPR005894">
    <property type="entry name" value="DrrA"/>
</dbReference>
<dbReference type="OrthoDB" id="9804819at2"/>
<evidence type="ECO:0000313" key="7">
    <source>
        <dbReference type="EMBL" id="SDS03911.1"/>
    </source>
</evidence>
<evidence type="ECO:0000313" key="8">
    <source>
        <dbReference type="Proteomes" id="UP000185663"/>
    </source>
</evidence>
<feature type="domain" description="ABC transporter" evidence="6">
    <location>
        <begin position="6"/>
        <end position="237"/>
    </location>
</feature>
<dbReference type="GO" id="GO:0043215">
    <property type="term" value="P:daunorubicin transport"/>
    <property type="evidence" value="ECO:0007669"/>
    <property type="project" value="InterPro"/>
</dbReference>
<dbReference type="GO" id="GO:0016887">
    <property type="term" value="F:ATP hydrolysis activity"/>
    <property type="evidence" value="ECO:0007669"/>
    <property type="project" value="InterPro"/>
</dbReference>
<dbReference type="SMART" id="SM00382">
    <property type="entry name" value="AAA"/>
    <property type="match status" value="1"/>
</dbReference>
<keyword evidence="3" id="KW-0547">Nucleotide-binding</keyword>
<comment type="subcellular location">
    <subcellularLocation>
        <location evidence="1">Cell membrane</location>
        <topology evidence="1">Peripheral membrane protein</topology>
        <orientation evidence="1">Cytoplasmic side</orientation>
    </subcellularLocation>
</comment>
<accession>A0A1H1NY45</accession>
<reference evidence="7 8" key="1">
    <citation type="submission" date="2016-10" db="EMBL/GenBank/DDBJ databases">
        <authorList>
            <person name="de Groot N.N."/>
        </authorList>
    </citation>
    <scope>NUCLEOTIDE SEQUENCE [LARGE SCALE GENOMIC DNA]</scope>
    <source>
        <strain evidence="7 8">DSM 22126</strain>
    </source>
</reference>
<dbReference type="PROSITE" id="PS00211">
    <property type="entry name" value="ABC_TRANSPORTER_1"/>
    <property type="match status" value="1"/>
</dbReference>
<organism evidence="7 8">
    <name type="scientific">Paraoerskovia marina</name>
    <dbReference type="NCBI Taxonomy" id="545619"/>
    <lineage>
        <taxon>Bacteria</taxon>
        <taxon>Bacillati</taxon>
        <taxon>Actinomycetota</taxon>
        <taxon>Actinomycetes</taxon>
        <taxon>Micrococcales</taxon>
        <taxon>Cellulomonadaceae</taxon>
        <taxon>Paraoerskovia</taxon>
    </lineage>
</organism>
<dbReference type="InterPro" id="IPR003593">
    <property type="entry name" value="AAA+_ATPase"/>
</dbReference>
<keyword evidence="8" id="KW-1185">Reference proteome</keyword>
<evidence type="ECO:0000256" key="5">
    <source>
        <dbReference type="ARBA" id="ARBA00049985"/>
    </source>
</evidence>
<dbReference type="PROSITE" id="PS50893">
    <property type="entry name" value="ABC_TRANSPORTER_2"/>
    <property type="match status" value="1"/>
</dbReference>
<dbReference type="Pfam" id="PF00005">
    <property type="entry name" value="ABC_tran"/>
    <property type="match status" value="1"/>
</dbReference>
<dbReference type="InterPro" id="IPR017871">
    <property type="entry name" value="ABC_transporter-like_CS"/>
</dbReference>
<keyword evidence="4 7" id="KW-0067">ATP-binding</keyword>
<dbReference type="GO" id="GO:0005524">
    <property type="term" value="F:ATP binding"/>
    <property type="evidence" value="ECO:0007669"/>
    <property type="project" value="UniProtKB-KW"/>
</dbReference>
<dbReference type="EMBL" id="LT629776">
    <property type="protein sequence ID" value="SDS03911.1"/>
    <property type="molecule type" value="Genomic_DNA"/>
</dbReference>
<gene>
    <name evidence="7" type="ORF">SAMN04489860_0653</name>
</gene>
<dbReference type="eggNOG" id="COG1131">
    <property type="taxonomic scope" value="Bacteria"/>
</dbReference>
<keyword evidence="2" id="KW-0813">Transport</keyword>
<dbReference type="InterPro" id="IPR027417">
    <property type="entry name" value="P-loop_NTPase"/>
</dbReference>
<dbReference type="PANTHER" id="PTHR43582:SF5">
    <property type="entry name" value="ABC TRANSPORTER"/>
    <property type="match status" value="1"/>
</dbReference>
<protein>
    <submittedName>
        <fullName evidence="7">ABC-2 type transport system ATP-binding protein</fullName>
    </submittedName>
</protein>
<dbReference type="AlphaFoldDB" id="A0A1H1NY45"/>
<dbReference type="InterPro" id="IPR003439">
    <property type="entry name" value="ABC_transporter-like_ATP-bd"/>
</dbReference>
<evidence type="ECO:0000256" key="1">
    <source>
        <dbReference type="ARBA" id="ARBA00004413"/>
    </source>
</evidence>
<comment type="similarity">
    <text evidence="5">Belongs to the ABC transporter superfamily. Drug exporter-1 (DrugE1) (TC 3.A.1.105) family.</text>
</comment>
<dbReference type="STRING" id="545619.SAMN04489860_0653"/>
<dbReference type="NCBIfam" id="TIGR01188">
    <property type="entry name" value="drrA"/>
    <property type="match status" value="1"/>
</dbReference>
<dbReference type="RefSeq" id="WP_029254104.1">
    <property type="nucleotide sequence ID" value="NZ_LT629776.1"/>
</dbReference>
<evidence type="ECO:0000256" key="2">
    <source>
        <dbReference type="ARBA" id="ARBA00022448"/>
    </source>
</evidence>
<dbReference type="Proteomes" id="UP000185663">
    <property type="component" value="Chromosome I"/>
</dbReference>
<dbReference type="GO" id="GO:1900753">
    <property type="term" value="P:doxorubicin transport"/>
    <property type="evidence" value="ECO:0007669"/>
    <property type="project" value="InterPro"/>
</dbReference>